<feature type="domain" description="C2H2-type" evidence="10">
    <location>
        <begin position="520"/>
        <end position="547"/>
    </location>
</feature>
<feature type="domain" description="C2H2-type" evidence="10">
    <location>
        <begin position="453"/>
        <end position="481"/>
    </location>
</feature>
<dbReference type="FunFam" id="3.30.160.60:FF:001273">
    <property type="entry name" value="Zinc finger protein"/>
    <property type="match status" value="1"/>
</dbReference>
<dbReference type="KEGG" id="kmr:108239911"/>
<dbReference type="FunFam" id="3.30.160.60:FF:002343">
    <property type="entry name" value="Zinc finger protein 33A"/>
    <property type="match status" value="2"/>
</dbReference>
<dbReference type="AlphaFoldDB" id="A0A3Q3FKC5"/>
<evidence type="ECO:0000256" key="2">
    <source>
        <dbReference type="ARBA" id="ARBA00022723"/>
    </source>
</evidence>
<keyword evidence="6" id="KW-0238">DNA-binding</keyword>
<evidence type="ECO:0000256" key="7">
    <source>
        <dbReference type="ARBA" id="ARBA00023242"/>
    </source>
</evidence>
<keyword evidence="7" id="KW-0539">Nucleus</keyword>
<dbReference type="GeneTree" id="ENSGT00940000166978"/>
<dbReference type="FunFam" id="3.30.160.60:FF:000384">
    <property type="entry name" value="Zinc finger protein 550"/>
    <property type="match status" value="1"/>
</dbReference>
<dbReference type="Pfam" id="PF00096">
    <property type="entry name" value="zf-C2H2"/>
    <property type="match status" value="8"/>
</dbReference>
<reference evidence="11" key="2">
    <citation type="submission" date="2025-09" db="UniProtKB">
        <authorList>
            <consortium name="Ensembl"/>
        </authorList>
    </citation>
    <scope>IDENTIFICATION</scope>
</reference>
<evidence type="ECO:0000256" key="5">
    <source>
        <dbReference type="ARBA" id="ARBA00022833"/>
    </source>
</evidence>
<evidence type="ECO:0000256" key="6">
    <source>
        <dbReference type="ARBA" id="ARBA00023125"/>
    </source>
</evidence>
<feature type="compositionally biased region" description="Basic and acidic residues" evidence="9">
    <location>
        <begin position="263"/>
        <end position="274"/>
    </location>
</feature>
<keyword evidence="2" id="KW-0479">Metal-binding</keyword>
<feature type="region of interest" description="Disordered" evidence="9">
    <location>
        <begin position="131"/>
        <end position="279"/>
    </location>
</feature>
<dbReference type="FunFam" id="3.30.160.60:FF:000100">
    <property type="entry name" value="Zinc finger 45-like"/>
    <property type="match status" value="1"/>
</dbReference>
<dbReference type="InterPro" id="IPR013087">
    <property type="entry name" value="Znf_C2H2_type"/>
</dbReference>
<protein>
    <submittedName>
        <fullName evidence="11">Zinc finger protein 845-like</fullName>
    </submittedName>
</protein>
<dbReference type="FunFam" id="3.30.160.60:FF:000358">
    <property type="entry name" value="zinc finger protein 24"/>
    <property type="match status" value="1"/>
</dbReference>
<feature type="domain" description="C2H2-type" evidence="10">
    <location>
        <begin position="576"/>
        <end position="603"/>
    </location>
</feature>
<feature type="compositionally biased region" description="Acidic residues" evidence="9">
    <location>
        <begin position="156"/>
        <end position="177"/>
    </location>
</feature>
<evidence type="ECO:0000313" key="12">
    <source>
        <dbReference type="Proteomes" id="UP000264800"/>
    </source>
</evidence>
<keyword evidence="3" id="KW-0677">Repeat</keyword>
<dbReference type="GO" id="GO:0000978">
    <property type="term" value="F:RNA polymerase II cis-regulatory region sequence-specific DNA binding"/>
    <property type="evidence" value="ECO:0007669"/>
    <property type="project" value="TreeGrafter"/>
</dbReference>
<dbReference type="GO" id="GO:0008270">
    <property type="term" value="F:zinc ion binding"/>
    <property type="evidence" value="ECO:0007669"/>
    <property type="project" value="UniProtKB-KW"/>
</dbReference>
<reference evidence="11" key="1">
    <citation type="submission" date="2025-08" db="UniProtKB">
        <authorList>
            <consortium name="Ensembl"/>
        </authorList>
    </citation>
    <scope>IDENTIFICATION</scope>
</reference>
<dbReference type="Proteomes" id="UP000264800">
    <property type="component" value="Unplaced"/>
</dbReference>
<feature type="domain" description="C2H2-type" evidence="10">
    <location>
        <begin position="286"/>
        <end position="313"/>
    </location>
</feature>
<evidence type="ECO:0000256" key="8">
    <source>
        <dbReference type="PROSITE-ProRule" id="PRU00042"/>
    </source>
</evidence>
<feature type="domain" description="C2H2-type" evidence="10">
    <location>
        <begin position="367"/>
        <end position="394"/>
    </location>
</feature>
<evidence type="ECO:0000256" key="4">
    <source>
        <dbReference type="ARBA" id="ARBA00022771"/>
    </source>
</evidence>
<dbReference type="GO" id="GO:0003700">
    <property type="term" value="F:DNA-binding transcription factor activity"/>
    <property type="evidence" value="ECO:0007669"/>
    <property type="project" value="TreeGrafter"/>
</dbReference>
<dbReference type="GeneID" id="108239911"/>
<dbReference type="SMART" id="SM00355">
    <property type="entry name" value="ZnF_C2H2"/>
    <property type="match status" value="11"/>
</dbReference>
<feature type="region of interest" description="Disordered" evidence="9">
    <location>
        <begin position="648"/>
        <end position="675"/>
    </location>
</feature>
<feature type="compositionally biased region" description="Polar residues" evidence="9">
    <location>
        <begin position="144"/>
        <end position="155"/>
    </location>
</feature>
<feature type="domain" description="C2H2-type" evidence="10">
    <location>
        <begin position="492"/>
        <end position="519"/>
    </location>
</feature>
<keyword evidence="4 8" id="KW-0863">Zinc-finger</keyword>
<evidence type="ECO:0000259" key="10">
    <source>
        <dbReference type="PROSITE" id="PS50157"/>
    </source>
</evidence>
<evidence type="ECO:0000256" key="9">
    <source>
        <dbReference type="SAM" id="MobiDB-lite"/>
    </source>
</evidence>
<name>A0A3Q3FKC5_KRYMA</name>
<feature type="domain" description="C2H2-type" evidence="10">
    <location>
        <begin position="395"/>
        <end position="422"/>
    </location>
</feature>
<dbReference type="RefSeq" id="XP_017278482.2">
    <property type="nucleotide sequence ID" value="XM_017422993.3"/>
</dbReference>
<dbReference type="FunFam" id="3.30.160.60:FF:000260">
    <property type="entry name" value="Spalt-like transcription factor 1"/>
    <property type="match status" value="1"/>
</dbReference>
<feature type="domain" description="C2H2-type" evidence="10">
    <location>
        <begin position="604"/>
        <end position="631"/>
    </location>
</feature>
<comment type="subcellular location">
    <subcellularLocation>
        <location evidence="1">Nucleus</location>
    </subcellularLocation>
</comment>
<organism evidence="11 12">
    <name type="scientific">Kryptolebias marmoratus</name>
    <name type="common">Mangrove killifish</name>
    <name type="synonym">Rivulus marmoratus</name>
    <dbReference type="NCBI Taxonomy" id="37003"/>
    <lineage>
        <taxon>Eukaryota</taxon>
        <taxon>Metazoa</taxon>
        <taxon>Chordata</taxon>
        <taxon>Craniata</taxon>
        <taxon>Vertebrata</taxon>
        <taxon>Euteleostomi</taxon>
        <taxon>Actinopterygii</taxon>
        <taxon>Neopterygii</taxon>
        <taxon>Teleostei</taxon>
        <taxon>Neoteleostei</taxon>
        <taxon>Acanthomorphata</taxon>
        <taxon>Ovalentaria</taxon>
        <taxon>Atherinomorphae</taxon>
        <taxon>Cyprinodontiformes</taxon>
        <taxon>Rivulidae</taxon>
        <taxon>Kryptolebias</taxon>
    </lineage>
</organism>
<dbReference type="GO" id="GO:0005634">
    <property type="term" value="C:nucleus"/>
    <property type="evidence" value="ECO:0007669"/>
    <property type="project" value="UniProtKB-SubCell"/>
</dbReference>
<dbReference type="PROSITE" id="PS00028">
    <property type="entry name" value="ZINC_FINGER_C2H2_1"/>
    <property type="match status" value="11"/>
</dbReference>
<evidence type="ECO:0000313" key="11">
    <source>
        <dbReference type="Ensembl" id="ENSKMAP00000013297.1"/>
    </source>
</evidence>
<dbReference type="Ensembl" id="ENSKMAT00000013500.1">
    <property type="protein sequence ID" value="ENSKMAP00000013297.1"/>
    <property type="gene ID" value="ENSKMAG00000009979.1"/>
</dbReference>
<feature type="compositionally biased region" description="Acidic residues" evidence="9">
    <location>
        <begin position="131"/>
        <end position="143"/>
    </location>
</feature>
<dbReference type="GO" id="GO:0006357">
    <property type="term" value="P:regulation of transcription by RNA polymerase II"/>
    <property type="evidence" value="ECO:0007669"/>
    <property type="project" value="TreeGrafter"/>
</dbReference>
<accession>A0A3Q3FKC5</accession>
<dbReference type="Gene3D" id="3.30.160.60">
    <property type="entry name" value="Classic Zinc Finger"/>
    <property type="match status" value="10"/>
</dbReference>
<feature type="compositionally biased region" description="Basic and acidic residues" evidence="9">
    <location>
        <begin position="229"/>
        <end position="239"/>
    </location>
</feature>
<proteinExistence type="predicted"/>
<dbReference type="OrthoDB" id="654211at2759"/>
<dbReference type="FunFam" id="3.30.160.60:FF:000624">
    <property type="entry name" value="zinc finger protein 697"/>
    <property type="match status" value="1"/>
</dbReference>
<feature type="compositionally biased region" description="Basic residues" evidence="9">
    <location>
        <begin position="648"/>
        <end position="660"/>
    </location>
</feature>
<keyword evidence="5" id="KW-0862">Zinc</keyword>
<keyword evidence="12" id="KW-1185">Reference proteome</keyword>
<evidence type="ECO:0000256" key="1">
    <source>
        <dbReference type="ARBA" id="ARBA00004123"/>
    </source>
</evidence>
<dbReference type="PROSITE" id="PS50157">
    <property type="entry name" value="ZINC_FINGER_C2H2_2"/>
    <property type="match status" value="11"/>
</dbReference>
<feature type="domain" description="C2H2-type" evidence="10">
    <location>
        <begin position="548"/>
        <end position="575"/>
    </location>
</feature>
<dbReference type="InterPro" id="IPR036236">
    <property type="entry name" value="Znf_C2H2_sf"/>
</dbReference>
<dbReference type="SUPFAM" id="SSF57667">
    <property type="entry name" value="beta-beta-alpha zinc fingers"/>
    <property type="match status" value="5"/>
</dbReference>
<dbReference type="PANTHER" id="PTHR24390:SF237">
    <property type="entry name" value="FI23536P1-RELATED"/>
    <property type="match status" value="1"/>
</dbReference>
<sequence>MAASQTAGIKKEYPCLWLTTPFALKVSDKNRKSLVGQRALNKDLDQARNKTRVNIGAAFPRWRELREQKGFRNDAQLATFLLDCYHASCLPLNFSPPQQLRDDDSGKECLSVHEDEERLSPMEIVVNIDESDVSLDSDIDQADDGTSTPAENTADFSEEEETADEDCCKDDSDDEDYTPSYRAVKTKKSLKAAQKSSKKNAANTKPSRRPSETDEIQAQRNIPHQLGNQEKDVAEHLHQDEDDSSTPTKTPPNKAGAELNTTEEEKPETQEKKRNSVLSGQAKKTFVCSNCGKVFPRQNSLKRHLLIHSGERPFKCIICGKGFFQNKRLKTHMNVHKGDRLPIRRRARVPMVIPPEFLKMPKEKVEYRCSVCGKKFPHAYGLDRHTLTHTGEKPYCCSICGRGFNQKGNLKTHYKVHLGQKGIVDFNEVNFTVSELTENLKSLSGEPRVQLSTCCLECGKDCGSQSALQAHHITTHSETVPESEEQTTSQFFFCRRCRIQFDDRDKMEEHMKTHIKEKPYSCPDCGKRFINESYIQIHQRIHTGEKPFLCSQCGKGFLTASSLKLHETQHSGERPFACSICGKAFQANSYLNAHYRTHIKSRPFICNVCGKSYSRAEELRDHNRHHTGERPFKCGKCGKSFIYRQGLRQHQRSHAGRRVTTRQLGRPKQQAKLDV</sequence>
<feature type="domain" description="C2H2-type" evidence="10">
    <location>
        <begin position="632"/>
        <end position="659"/>
    </location>
</feature>
<feature type="domain" description="C2H2-type" evidence="10">
    <location>
        <begin position="314"/>
        <end position="341"/>
    </location>
</feature>
<evidence type="ECO:0000256" key="3">
    <source>
        <dbReference type="ARBA" id="ARBA00022737"/>
    </source>
</evidence>
<feature type="compositionally biased region" description="Polar residues" evidence="9">
    <location>
        <begin position="216"/>
        <end position="228"/>
    </location>
</feature>
<feature type="compositionally biased region" description="Low complexity" evidence="9">
    <location>
        <begin position="191"/>
        <end position="205"/>
    </location>
</feature>
<dbReference type="PANTHER" id="PTHR24390">
    <property type="entry name" value="ZINC FINGER PROTEIN"/>
    <property type="match status" value="1"/>
</dbReference>